<dbReference type="Pfam" id="PF12276">
    <property type="entry name" value="DUF3617"/>
    <property type="match status" value="1"/>
</dbReference>
<evidence type="ECO:0000313" key="2">
    <source>
        <dbReference type="EMBL" id="PYF04035.1"/>
    </source>
</evidence>
<keyword evidence="3" id="KW-1185">Reference proteome</keyword>
<sequence>MTRGCAWLALAPAFWLATAPAVAIEVEMPNRKPGLWEMKMVNSGVAGMTMQHCTDEVTDKQLRTAYSPMAKEICSKNVVQKTATGYITDAVCTVGGVTMNSHSVINGDFNSAYTVNVSSEQQGAPSGVPQRTSMTLEAKWLGPCKPEQKPGDIVMPGGFKINVNDMDKLKGLLPR</sequence>
<evidence type="ECO:0000313" key="3">
    <source>
        <dbReference type="Proteomes" id="UP000248148"/>
    </source>
</evidence>
<feature type="signal peptide" evidence="1">
    <location>
        <begin position="1"/>
        <end position="23"/>
    </location>
</feature>
<dbReference type="Proteomes" id="UP000248148">
    <property type="component" value="Unassembled WGS sequence"/>
</dbReference>
<dbReference type="OrthoDB" id="8113882at2"/>
<dbReference type="EMBL" id="QJTI01000004">
    <property type="protein sequence ID" value="PYF04035.1"/>
    <property type="molecule type" value="Genomic_DNA"/>
</dbReference>
<accession>A0A318TQ30</accession>
<dbReference type="AlphaFoldDB" id="A0A318TQ30"/>
<reference evidence="2 3" key="1">
    <citation type="submission" date="2018-06" db="EMBL/GenBank/DDBJ databases">
        <title>Genomic Encyclopedia of Archaeal and Bacterial Type Strains, Phase II (KMG-II): from individual species to whole genera.</title>
        <authorList>
            <person name="Goeker M."/>
        </authorList>
    </citation>
    <scope>NUCLEOTIDE SEQUENCE [LARGE SCALE GENOMIC DNA]</scope>
    <source>
        <strain evidence="2 3">JCM 11668</strain>
    </source>
</reference>
<organism evidence="2 3">
    <name type="scientific">Rhodopseudomonas faecalis</name>
    <dbReference type="NCBI Taxonomy" id="99655"/>
    <lineage>
        <taxon>Bacteria</taxon>
        <taxon>Pseudomonadati</taxon>
        <taxon>Pseudomonadota</taxon>
        <taxon>Alphaproteobacteria</taxon>
        <taxon>Hyphomicrobiales</taxon>
        <taxon>Nitrobacteraceae</taxon>
        <taxon>Rhodopseudomonas</taxon>
    </lineage>
</organism>
<keyword evidence="1" id="KW-0732">Signal</keyword>
<name>A0A318TQ30_9BRAD</name>
<comment type="caution">
    <text evidence="2">The sequence shown here is derived from an EMBL/GenBank/DDBJ whole genome shotgun (WGS) entry which is preliminary data.</text>
</comment>
<proteinExistence type="predicted"/>
<protein>
    <submittedName>
        <fullName evidence="2">Uncharacterized protein DUF3617</fullName>
    </submittedName>
</protein>
<feature type="chain" id="PRO_5016289101" evidence="1">
    <location>
        <begin position="24"/>
        <end position="175"/>
    </location>
</feature>
<evidence type="ECO:0000256" key="1">
    <source>
        <dbReference type="SAM" id="SignalP"/>
    </source>
</evidence>
<gene>
    <name evidence="2" type="ORF">BJ122_10412</name>
</gene>
<dbReference type="InterPro" id="IPR022061">
    <property type="entry name" value="DUF3617"/>
</dbReference>
<dbReference type="RefSeq" id="WP_103012476.1">
    <property type="nucleotide sequence ID" value="NZ_QJTI01000004.1"/>
</dbReference>